<organism evidence="1 2">
    <name type="scientific">Scutellospora calospora</name>
    <dbReference type="NCBI Taxonomy" id="85575"/>
    <lineage>
        <taxon>Eukaryota</taxon>
        <taxon>Fungi</taxon>
        <taxon>Fungi incertae sedis</taxon>
        <taxon>Mucoromycota</taxon>
        <taxon>Glomeromycotina</taxon>
        <taxon>Glomeromycetes</taxon>
        <taxon>Diversisporales</taxon>
        <taxon>Gigasporaceae</taxon>
        <taxon>Scutellospora</taxon>
    </lineage>
</organism>
<dbReference type="EMBL" id="CAJVPM010004944">
    <property type="protein sequence ID" value="CAG8518816.1"/>
    <property type="molecule type" value="Genomic_DNA"/>
</dbReference>
<sequence>EKTSSYFLDTPYTSWSYDNFLEAMKSDREDDETVLQIVTLLSSQKQTMATIRFWKKLLSEKSQTSAQIRVNSQALDVLDIERTQLNDTENEISV</sequence>
<protein>
    <submittedName>
        <fullName evidence="1">11775_t:CDS:1</fullName>
    </submittedName>
</protein>
<accession>A0ACA9LC58</accession>
<evidence type="ECO:0000313" key="1">
    <source>
        <dbReference type="EMBL" id="CAG8518816.1"/>
    </source>
</evidence>
<gene>
    <name evidence="1" type="ORF">SCALOS_LOCUS3982</name>
</gene>
<feature type="non-terminal residue" evidence="1">
    <location>
        <position position="1"/>
    </location>
</feature>
<evidence type="ECO:0000313" key="2">
    <source>
        <dbReference type="Proteomes" id="UP000789860"/>
    </source>
</evidence>
<proteinExistence type="predicted"/>
<dbReference type="Proteomes" id="UP000789860">
    <property type="component" value="Unassembled WGS sequence"/>
</dbReference>
<name>A0ACA9LC58_9GLOM</name>
<reference evidence="1" key="1">
    <citation type="submission" date="2021-06" db="EMBL/GenBank/DDBJ databases">
        <authorList>
            <person name="Kallberg Y."/>
            <person name="Tangrot J."/>
            <person name="Rosling A."/>
        </authorList>
    </citation>
    <scope>NUCLEOTIDE SEQUENCE</scope>
    <source>
        <strain evidence="1">AU212A</strain>
    </source>
</reference>
<comment type="caution">
    <text evidence="1">The sequence shown here is derived from an EMBL/GenBank/DDBJ whole genome shotgun (WGS) entry which is preliminary data.</text>
</comment>
<keyword evidence="2" id="KW-1185">Reference proteome</keyword>